<dbReference type="AlphaFoldDB" id="A0A482W5B5"/>
<dbReference type="PANTHER" id="PTHR13516">
    <property type="entry name" value="RIBONUCLEASE P SUBUNIT P25"/>
    <property type="match status" value="1"/>
</dbReference>
<evidence type="ECO:0000256" key="2">
    <source>
        <dbReference type="ARBA" id="ARBA00008018"/>
    </source>
</evidence>
<dbReference type="GO" id="GO:0001682">
    <property type="term" value="P:tRNA 5'-leader removal"/>
    <property type="evidence" value="ECO:0007669"/>
    <property type="project" value="TreeGrafter"/>
</dbReference>
<gene>
    <name evidence="5" type="ORF">BDFB_009627</name>
</gene>
<feature type="domain" description="DNA/RNA-binding protein Alba-like" evidence="4">
    <location>
        <begin position="1"/>
        <end position="59"/>
    </location>
</feature>
<dbReference type="InterPro" id="IPR051958">
    <property type="entry name" value="Alba-like_NAB"/>
</dbReference>
<evidence type="ECO:0000313" key="6">
    <source>
        <dbReference type="Proteomes" id="UP000292052"/>
    </source>
</evidence>
<dbReference type="Gene3D" id="3.30.110.20">
    <property type="entry name" value="Alba-like domain"/>
    <property type="match status" value="1"/>
</dbReference>
<dbReference type="Pfam" id="PF01918">
    <property type="entry name" value="Alba"/>
    <property type="match status" value="1"/>
</dbReference>
<name>A0A482W5B5_ASBVE</name>
<evidence type="ECO:0000256" key="1">
    <source>
        <dbReference type="ARBA" id="ARBA00004123"/>
    </source>
</evidence>
<evidence type="ECO:0000259" key="4">
    <source>
        <dbReference type="Pfam" id="PF01918"/>
    </source>
</evidence>
<dbReference type="InterPro" id="IPR002775">
    <property type="entry name" value="DNA/RNA-bd_Alba-like"/>
</dbReference>
<comment type="subcellular location">
    <subcellularLocation>
        <location evidence="1">Nucleus</location>
    </subcellularLocation>
</comment>
<dbReference type="STRING" id="1661398.A0A482W5B5"/>
<feature type="non-terminal residue" evidence="5">
    <location>
        <position position="99"/>
    </location>
</feature>
<dbReference type="EMBL" id="QDEB01030697">
    <property type="protein sequence ID" value="RZC39887.1"/>
    <property type="molecule type" value="Genomic_DNA"/>
</dbReference>
<dbReference type="Proteomes" id="UP000292052">
    <property type="component" value="Unassembled WGS sequence"/>
</dbReference>
<comment type="similarity">
    <text evidence="2">Belongs to the histone-like Alba family.</text>
</comment>
<dbReference type="SUPFAM" id="SSF82704">
    <property type="entry name" value="AlbA-like"/>
    <property type="match status" value="1"/>
</dbReference>
<evidence type="ECO:0000313" key="5">
    <source>
        <dbReference type="EMBL" id="RZC39887.1"/>
    </source>
</evidence>
<accession>A0A482W5B5</accession>
<keyword evidence="6" id="KW-1185">Reference proteome</keyword>
<dbReference type="InterPro" id="IPR036882">
    <property type="entry name" value="Alba-like_dom_sf"/>
</dbReference>
<evidence type="ECO:0000256" key="3">
    <source>
        <dbReference type="ARBA" id="ARBA00023242"/>
    </source>
</evidence>
<dbReference type="GO" id="GO:0003723">
    <property type="term" value="F:RNA binding"/>
    <property type="evidence" value="ECO:0007669"/>
    <property type="project" value="TreeGrafter"/>
</dbReference>
<feature type="non-terminal residue" evidence="5">
    <location>
        <position position="1"/>
    </location>
</feature>
<proteinExistence type="inferred from homology"/>
<comment type="caution">
    <text evidence="5">The sequence shown here is derived from an EMBL/GenBank/DDBJ whole genome shotgun (WGS) entry which is preliminary data.</text>
</comment>
<dbReference type="GO" id="GO:0000172">
    <property type="term" value="C:ribonuclease MRP complex"/>
    <property type="evidence" value="ECO:0007669"/>
    <property type="project" value="TreeGrafter"/>
</dbReference>
<protein>
    <submittedName>
        <fullName evidence="5">Ribonuclease P protein subunit p25-like protein</fullName>
    </submittedName>
</protein>
<sequence length="99" mass="11442">VRGSSKIRHLLSHALNEFPSIRSVVWTGFGQSVGKAVTCAELMKREYDNKLHQITKLCHRKVEEFWDPVIPELDQLVVTRNLPMIHIYLTLESLDSEEL</sequence>
<dbReference type="PANTHER" id="PTHR13516:SF4">
    <property type="entry name" value="FI09323P"/>
    <property type="match status" value="1"/>
</dbReference>
<organism evidence="5 6">
    <name type="scientific">Asbolus verrucosus</name>
    <name type="common">Desert ironclad beetle</name>
    <dbReference type="NCBI Taxonomy" id="1661398"/>
    <lineage>
        <taxon>Eukaryota</taxon>
        <taxon>Metazoa</taxon>
        <taxon>Ecdysozoa</taxon>
        <taxon>Arthropoda</taxon>
        <taxon>Hexapoda</taxon>
        <taxon>Insecta</taxon>
        <taxon>Pterygota</taxon>
        <taxon>Neoptera</taxon>
        <taxon>Endopterygota</taxon>
        <taxon>Coleoptera</taxon>
        <taxon>Polyphaga</taxon>
        <taxon>Cucujiformia</taxon>
        <taxon>Tenebrionidae</taxon>
        <taxon>Pimeliinae</taxon>
        <taxon>Asbolus</taxon>
    </lineage>
</organism>
<keyword evidence="3" id="KW-0539">Nucleus</keyword>
<dbReference type="GO" id="GO:0005634">
    <property type="term" value="C:nucleus"/>
    <property type="evidence" value="ECO:0007669"/>
    <property type="project" value="UniProtKB-SubCell"/>
</dbReference>
<dbReference type="OrthoDB" id="424402at2759"/>
<reference evidence="5 6" key="1">
    <citation type="submission" date="2017-03" db="EMBL/GenBank/DDBJ databases">
        <title>Genome of the blue death feigning beetle - Asbolus verrucosus.</title>
        <authorList>
            <person name="Rider S.D."/>
        </authorList>
    </citation>
    <scope>NUCLEOTIDE SEQUENCE [LARGE SCALE GENOMIC DNA]</scope>
    <source>
        <strain evidence="5">Butters</strain>
        <tissue evidence="5">Head and leg muscle</tissue>
    </source>
</reference>